<dbReference type="FunFam" id="2.130.10.10:FF:000492">
    <property type="entry name" value="LEC14B homolog isoform X2"/>
    <property type="match status" value="1"/>
</dbReference>
<organism evidence="6 7">
    <name type="scientific">Coccomyxa subellipsoidea (strain C-169)</name>
    <name type="common">Green microalga</name>
    <dbReference type="NCBI Taxonomy" id="574566"/>
    <lineage>
        <taxon>Eukaryota</taxon>
        <taxon>Viridiplantae</taxon>
        <taxon>Chlorophyta</taxon>
        <taxon>core chlorophytes</taxon>
        <taxon>Trebouxiophyceae</taxon>
        <taxon>Trebouxiophyceae incertae sedis</taxon>
        <taxon>Coccomyxaceae</taxon>
        <taxon>Coccomyxa</taxon>
        <taxon>Coccomyxa subellipsoidea</taxon>
    </lineage>
</organism>
<dbReference type="OrthoDB" id="63070at2759"/>
<evidence type="ECO:0000256" key="4">
    <source>
        <dbReference type="PROSITE-ProRule" id="PRU00221"/>
    </source>
</evidence>
<dbReference type="GO" id="GO:0043161">
    <property type="term" value="P:proteasome-mediated ubiquitin-dependent protein catabolic process"/>
    <property type="evidence" value="ECO:0007669"/>
    <property type="project" value="TreeGrafter"/>
</dbReference>
<evidence type="ECO:0000256" key="2">
    <source>
        <dbReference type="ARBA" id="ARBA00022737"/>
    </source>
</evidence>
<dbReference type="SMART" id="SM00320">
    <property type="entry name" value="WD40"/>
    <property type="match status" value="6"/>
</dbReference>
<evidence type="ECO:0000256" key="3">
    <source>
        <dbReference type="ARBA" id="ARBA00061298"/>
    </source>
</evidence>
<reference evidence="6 7" key="1">
    <citation type="journal article" date="2012" name="Genome Biol.">
        <title>The genome of the polar eukaryotic microalga coccomyxa subellipsoidea reveals traits of cold adaptation.</title>
        <authorList>
            <person name="Blanc G."/>
            <person name="Agarkova I."/>
            <person name="Grimwood J."/>
            <person name="Kuo A."/>
            <person name="Brueggeman A."/>
            <person name="Dunigan D."/>
            <person name="Gurnon J."/>
            <person name="Ladunga I."/>
            <person name="Lindquist E."/>
            <person name="Lucas S."/>
            <person name="Pangilinan J."/>
            <person name="Proschold T."/>
            <person name="Salamov A."/>
            <person name="Schmutz J."/>
            <person name="Weeks D."/>
            <person name="Yamada T."/>
            <person name="Claverie J.M."/>
            <person name="Grigoriev I."/>
            <person name="Van Etten J."/>
            <person name="Lomsadze A."/>
            <person name="Borodovsky M."/>
        </authorList>
    </citation>
    <scope>NUCLEOTIDE SEQUENCE [LARGE SCALE GENOMIC DNA]</scope>
    <source>
        <strain evidence="6 7">C-169</strain>
    </source>
</reference>
<keyword evidence="7" id="KW-1185">Reference proteome</keyword>
<dbReference type="STRING" id="574566.I0YSI3"/>
<comment type="similarity">
    <text evidence="3">Belongs to the WD repeat LEC14B family.</text>
</comment>
<evidence type="ECO:0000256" key="5">
    <source>
        <dbReference type="SAM" id="MobiDB-lite"/>
    </source>
</evidence>
<dbReference type="InterPro" id="IPR015943">
    <property type="entry name" value="WD40/YVTN_repeat-like_dom_sf"/>
</dbReference>
<feature type="repeat" description="WD" evidence="4">
    <location>
        <begin position="255"/>
        <end position="296"/>
    </location>
</feature>
<dbReference type="eggNOG" id="KOG0266">
    <property type="taxonomic scope" value="Eukaryota"/>
</dbReference>
<comment type="caution">
    <text evidence="6">The sequence shown here is derived from an EMBL/GenBank/DDBJ whole genome shotgun (WGS) entry which is preliminary data.</text>
</comment>
<dbReference type="SUPFAM" id="SSF50978">
    <property type="entry name" value="WD40 repeat-like"/>
    <property type="match status" value="1"/>
</dbReference>
<dbReference type="InterPro" id="IPR001680">
    <property type="entry name" value="WD40_rpt"/>
</dbReference>
<dbReference type="InterPro" id="IPR051859">
    <property type="entry name" value="DCAF"/>
</dbReference>
<keyword evidence="2" id="KW-0677">Repeat</keyword>
<feature type="region of interest" description="Disordered" evidence="5">
    <location>
        <begin position="419"/>
        <end position="453"/>
    </location>
</feature>
<name>I0YSI3_COCSC</name>
<feature type="compositionally biased region" description="Basic and acidic residues" evidence="5">
    <location>
        <begin position="419"/>
        <end position="434"/>
    </location>
</feature>
<gene>
    <name evidence="6" type="ORF">COCSUDRAFT_17436</name>
</gene>
<dbReference type="KEGG" id="csl:COCSUDRAFT_17436"/>
<evidence type="ECO:0000313" key="7">
    <source>
        <dbReference type="Proteomes" id="UP000007264"/>
    </source>
</evidence>
<dbReference type="PANTHER" id="PTHR19847">
    <property type="entry name" value="DDB1- AND CUL4-ASSOCIATED FACTOR 11"/>
    <property type="match status" value="1"/>
</dbReference>
<dbReference type="PROSITE" id="PS50294">
    <property type="entry name" value="WD_REPEATS_REGION"/>
    <property type="match status" value="2"/>
</dbReference>
<dbReference type="EMBL" id="AGSI01000012">
    <property type="protein sequence ID" value="EIE21352.1"/>
    <property type="molecule type" value="Genomic_DNA"/>
</dbReference>
<evidence type="ECO:0000313" key="6">
    <source>
        <dbReference type="EMBL" id="EIE21352.1"/>
    </source>
</evidence>
<dbReference type="Gene3D" id="2.130.10.10">
    <property type="entry name" value="YVTN repeat-like/Quinoprotein amine dehydrogenase"/>
    <property type="match status" value="3"/>
</dbReference>
<proteinExistence type="inferred from homology"/>
<keyword evidence="1 4" id="KW-0853">WD repeat</keyword>
<accession>I0YSI3</accession>
<sequence length="453" mass="51505">MLWLQGKGGSKGVAQLHSLLRMREANMLGHNGGFNAPERCHLGAHMFRPNFPVELIDRMQSRAYIGQFSAEGDVFIAAFQHDRRIRVYETENSWRLRKNVHCRNLRWTVTDTCLSPDQQFLLYASINPTVHMVNMRTGAVESEANVTDIHEALHFDVMDNEGASDYHHSFGIWSLRWGADGREVVAGTGDHSLYVYNMERQKTVLRITGHQDDVNAVAFMDESSHIIASGSDDTLIKASSHHHLFSHRAKPAGVLVGHSEGLTHLDSKGDGRYLLSNSKDQTARLWDVRKMYSSHEYSRLPRPTIPSFGNWDYRWADFPARGYIVPHPQDVSVQAFRGHSVLQTLIRAYFSPAHTTGQRYVYTGSADGSVRIYDIVTGRTVDQLRYHHEIVRDLSWHPSEPMLVTTSFDGSVVQWEPCRLHPGSDDDDVAETKPVRRRALPDDPGDDRLEDFY</sequence>
<dbReference type="FunFam" id="2.130.10.10:FF:000557">
    <property type="entry name" value="WD repeat protein"/>
    <property type="match status" value="1"/>
</dbReference>
<dbReference type="AlphaFoldDB" id="I0YSI3"/>
<dbReference type="GO" id="GO:0080008">
    <property type="term" value="C:Cul4-RING E3 ubiquitin ligase complex"/>
    <property type="evidence" value="ECO:0007669"/>
    <property type="project" value="TreeGrafter"/>
</dbReference>
<dbReference type="Proteomes" id="UP000007264">
    <property type="component" value="Unassembled WGS sequence"/>
</dbReference>
<dbReference type="PROSITE" id="PS50082">
    <property type="entry name" value="WD_REPEATS_2"/>
    <property type="match status" value="2"/>
</dbReference>
<protein>
    <submittedName>
        <fullName evidence="6">WD40 repeat-like protein</fullName>
    </submittedName>
</protein>
<dbReference type="RefSeq" id="XP_005645896.1">
    <property type="nucleotide sequence ID" value="XM_005645839.1"/>
</dbReference>
<dbReference type="InterPro" id="IPR036322">
    <property type="entry name" value="WD40_repeat_dom_sf"/>
</dbReference>
<dbReference type="PANTHER" id="PTHR19847:SF7">
    <property type="entry name" value="DDB1- AND CUL4-ASSOCIATED FACTOR 11"/>
    <property type="match status" value="1"/>
</dbReference>
<feature type="repeat" description="WD" evidence="4">
    <location>
        <begin position="384"/>
        <end position="416"/>
    </location>
</feature>
<dbReference type="GeneID" id="17039336"/>
<evidence type="ECO:0000256" key="1">
    <source>
        <dbReference type="ARBA" id="ARBA00022574"/>
    </source>
</evidence>
<dbReference type="Pfam" id="PF00400">
    <property type="entry name" value="WD40"/>
    <property type="match status" value="5"/>
</dbReference>